<dbReference type="Gene3D" id="1.10.490.10">
    <property type="entry name" value="Globins"/>
    <property type="match status" value="1"/>
</dbReference>
<sequence length="143" mass="16508">KLSEKLEEINHDSEQIKFRKDFLKVWLVKIFTADYNDHKTYEYLDRVGVMHTGKAGFKHREKKNPLFVDYAHCAILLGYVQGMLTSAVMGCDDLSDEVKATTVLAINKVMWIQNDLFARHYIKPFSSTVTPKTLGVDQRVWPA</sequence>
<dbReference type="Proteomes" id="UP000663861">
    <property type="component" value="Unassembled WGS sequence"/>
</dbReference>
<dbReference type="PANTHER" id="PTHR42071:SF1">
    <property type="entry name" value="GLOBIN-SENSOR DOMAIN-CONTAINING PROTEIN"/>
    <property type="match status" value="1"/>
</dbReference>
<reference evidence="2" key="1">
    <citation type="submission" date="2021-01" db="EMBL/GenBank/DDBJ databases">
        <authorList>
            <person name="Kaushik A."/>
        </authorList>
    </citation>
    <scope>NUCLEOTIDE SEQUENCE</scope>
    <source>
        <strain evidence="2">AG4-RS23</strain>
    </source>
</reference>
<evidence type="ECO:0000313" key="3">
    <source>
        <dbReference type="Proteomes" id="UP000663861"/>
    </source>
</evidence>
<feature type="domain" description="Globin-sensor" evidence="1">
    <location>
        <begin position="4"/>
        <end position="123"/>
    </location>
</feature>
<evidence type="ECO:0000313" key="2">
    <source>
        <dbReference type="EMBL" id="CAE6469834.1"/>
    </source>
</evidence>
<feature type="non-terminal residue" evidence="2">
    <location>
        <position position="143"/>
    </location>
</feature>
<dbReference type="Pfam" id="PF11563">
    <property type="entry name" value="Protoglobin"/>
    <property type="match status" value="1"/>
</dbReference>
<protein>
    <recommendedName>
        <fullName evidence="1">Globin-sensor domain-containing protein</fullName>
    </recommendedName>
</protein>
<comment type="caution">
    <text evidence="2">The sequence shown here is derived from an EMBL/GenBank/DDBJ whole genome shotgun (WGS) entry which is preliminary data.</text>
</comment>
<feature type="non-terminal residue" evidence="2">
    <location>
        <position position="1"/>
    </location>
</feature>
<dbReference type="PANTHER" id="PTHR42071">
    <property type="entry name" value="PROTOGLOBIN DOMAIN-CONTAINING PROTEIN"/>
    <property type="match status" value="1"/>
</dbReference>
<dbReference type="InterPro" id="IPR044398">
    <property type="entry name" value="Globin-sensor_dom"/>
</dbReference>
<proteinExistence type="predicted"/>
<dbReference type="GO" id="GO:0020037">
    <property type="term" value="F:heme binding"/>
    <property type="evidence" value="ECO:0007669"/>
    <property type="project" value="InterPro"/>
</dbReference>
<dbReference type="EMBL" id="CAJMWY010001538">
    <property type="protein sequence ID" value="CAE6469834.1"/>
    <property type="molecule type" value="Genomic_DNA"/>
</dbReference>
<dbReference type="GO" id="GO:0019825">
    <property type="term" value="F:oxygen binding"/>
    <property type="evidence" value="ECO:0007669"/>
    <property type="project" value="InterPro"/>
</dbReference>
<gene>
    <name evidence="2" type="ORF">RDB_LOCUS80644</name>
</gene>
<dbReference type="InterPro" id="IPR012292">
    <property type="entry name" value="Globin/Proto"/>
</dbReference>
<accession>A0A8H3BZ97</accession>
<evidence type="ECO:0000259" key="1">
    <source>
        <dbReference type="Pfam" id="PF11563"/>
    </source>
</evidence>
<dbReference type="AlphaFoldDB" id="A0A8H3BZ97"/>
<name>A0A8H3BZ97_9AGAM</name>
<organism evidence="2 3">
    <name type="scientific">Rhizoctonia solani</name>
    <dbReference type="NCBI Taxonomy" id="456999"/>
    <lineage>
        <taxon>Eukaryota</taxon>
        <taxon>Fungi</taxon>
        <taxon>Dikarya</taxon>
        <taxon>Basidiomycota</taxon>
        <taxon>Agaricomycotina</taxon>
        <taxon>Agaricomycetes</taxon>
        <taxon>Cantharellales</taxon>
        <taxon>Ceratobasidiaceae</taxon>
        <taxon>Rhizoctonia</taxon>
    </lineage>
</organism>